<proteinExistence type="inferred from homology"/>
<keyword evidence="6" id="KW-1185">Reference proteome</keyword>
<evidence type="ECO:0000259" key="4">
    <source>
        <dbReference type="Pfam" id="PF06441"/>
    </source>
</evidence>
<name>A0ABM6S6H5_9GAMM</name>
<dbReference type="Pfam" id="PF06441">
    <property type="entry name" value="EHN"/>
    <property type="match status" value="1"/>
</dbReference>
<gene>
    <name evidence="5" type="ORF">C2E16_05640</name>
</gene>
<reference evidence="5 6" key="1">
    <citation type="submission" date="2018-01" db="EMBL/GenBank/DDBJ databases">
        <title>Complete and assembled Genome of Pantoea calida DSM22759T.</title>
        <authorList>
            <person name="Stevens M.J.A."/>
            <person name="Zurfluh K."/>
            <person name="Stephan R."/>
        </authorList>
    </citation>
    <scope>NUCLEOTIDE SEQUENCE [LARGE SCALE GENOMIC DNA]</scope>
    <source>
        <strain evidence="5 6">DSM 22759</strain>
    </source>
</reference>
<evidence type="ECO:0000256" key="3">
    <source>
        <dbReference type="ARBA" id="ARBA00022801"/>
    </source>
</evidence>
<feature type="domain" description="Epoxide hydrolase N-terminal" evidence="4">
    <location>
        <begin position="3"/>
        <end position="107"/>
    </location>
</feature>
<evidence type="ECO:0000256" key="1">
    <source>
        <dbReference type="ARBA" id="ARBA00010088"/>
    </source>
</evidence>
<dbReference type="SUPFAM" id="SSF53474">
    <property type="entry name" value="alpha/beta-Hydrolases"/>
    <property type="match status" value="1"/>
</dbReference>
<comment type="similarity">
    <text evidence="1">Belongs to the peptidase S33 family.</text>
</comment>
<accession>A0ABM6S6H5</accession>
<dbReference type="PANTHER" id="PTHR21661">
    <property type="entry name" value="EPOXIDE HYDROLASE 1-RELATED"/>
    <property type="match status" value="1"/>
</dbReference>
<dbReference type="InterPro" id="IPR000639">
    <property type="entry name" value="Epox_hydrolase-like"/>
</dbReference>
<evidence type="ECO:0000256" key="2">
    <source>
        <dbReference type="ARBA" id="ARBA00022797"/>
    </source>
</evidence>
<dbReference type="EMBL" id="CP026378">
    <property type="protein sequence ID" value="AUY27083.1"/>
    <property type="molecule type" value="Genomic_DNA"/>
</dbReference>
<dbReference type="Gene3D" id="3.40.50.1820">
    <property type="entry name" value="alpha/beta hydrolase"/>
    <property type="match status" value="1"/>
</dbReference>
<evidence type="ECO:0000313" key="5">
    <source>
        <dbReference type="EMBL" id="AUY27083.1"/>
    </source>
</evidence>
<sequence>MAIERFTIDIPQSQLDDLNLRLKNTRWPCWPVEETWGKGTPVNFMKPLVEYWREAFNWRKQEAELNRFAHYRSEVDGYPIHFIHMRGKGPSPVPLILTHGWPDSFIRYQRIIPRLTDPARFGGSPEEAFDVIVPSIPGFGFSSCPQPEGLNNAQVASLWLTLMTDILGYEKFYAAGGDLGSGVTRYLAAFYPERLTAIHLTDIGIVRDLMAHAEPETLTEEEQAYRRSAIRWISQEGGYMSIQATKPRTLAFGLNDSPAGLAAWIVEKFGSWSGCDEALFSRFSRDDILTNISLYWFTGSPAMSNNIYYENLHSLPPLQKSEVPTGIACFPADVLPPPRSWAEKNYNICRWRDMPRGGHFAAMEEPELYAEELIAFFRDYRKSF</sequence>
<dbReference type="Proteomes" id="UP000237673">
    <property type="component" value="Chromosome"/>
</dbReference>
<dbReference type="PRINTS" id="PR00412">
    <property type="entry name" value="EPOXHYDRLASE"/>
</dbReference>
<keyword evidence="2" id="KW-0058">Aromatic hydrocarbons catabolism</keyword>
<dbReference type="PANTHER" id="PTHR21661:SF35">
    <property type="entry name" value="EPOXIDE HYDROLASE"/>
    <property type="match status" value="1"/>
</dbReference>
<protein>
    <submittedName>
        <fullName evidence="5">Multidrug MFS transporter</fullName>
    </submittedName>
</protein>
<keyword evidence="3" id="KW-0378">Hydrolase</keyword>
<dbReference type="InterPro" id="IPR016292">
    <property type="entry name" value="Epoxide_hydrolase"/>
</dbReference>
<dbReference type="InterPro" id="IPR010497">
    <property type="entry name" value="Epoxide_hydro_N"/>
</dbReference>
<organism evidence="5 6">
    <name type="scientific">Mixta calida</name>
    <dbReference type="NCBI Taxonomy" id="665913"/>
    <lineage>
        <taxon>Bacteria</taxon>
        <taxon>Pseudomonadati</taxon>
        <taxon>Pseudomonadota</taxon>
        <taxon>Gammaproteobacteria</taxon>
        <taxon>Enterobacterales</taxon>
        <taxon>Erwiniaceae</taxon>
        <taxon>Mixta</taxon>
    </lineage>
</organism>
<dbReference type="PIRSF" id="PIRSF001112">
    <property type="entry name" value="Epoxide_hydrolase"/>
    <property type="match status" value="1"/>
</dbReference>
<evidence type="ECO:0000313" key="6">
    <source>
        <dbReference type="Proteomes" id="UP000237673"/>
    </source>
</evidence>
<dbReference type="InterPro" id="IPR029058">
    <property type="entry name" value="AB_hydrolase_fold"/>
</dbReference>